<reference evidence="9" key="1">
    <citation type="submission" date="2016-11" db="EMBL/GenBank/DDBJ databases">
        <authorList>
            <person name="Varghese N."/>
            <person name="Submissions S."/>
        </authorList>
    </citation>
    <scope>NUCLEOTIDE SEQUENCE [LARGE SCALE GENOMIC DNA]</scope>
    <source>
        <strain evidence="9">DSM 100572</strain>
    </source>
</reference>
<dbReference type="PANTHER" id="PTHR43863">
    <property type="entry name" value="HYDROLASE, PUTATIVE (AFU_ORTHOLOGUE AFUA_1G03140)-RELATED"/>
    <property type="match status" value="1"/>
</dbReference>
<accession>A0A1M5VV29</accession>
<dbReference type="InterPro" id="IPR048395">
    <property type="entry name" value="Glyco_hydro_31_C"/>
</dbReference>
<dbReference type="Pfam" id="PF01055">
    <property type="entry name" value="Glyco_hydro_31_2nd"/>
    <property type="match status" value="1"/>
</dbReference>
<evidence type="ECO:0000256" key="3">
    <source>
        <dbReference type="SAM" id="SignalP"/>
    </source>
</evidence>
<dbReference type="AlphaFoldDB" id="A0A1M5VV29"/>
<dbReference type="Pfam" id="PF13802">
    <property type="entry name" value="Gal_mutarotas_2"/>
    <property type="match status" value="1"/>
</dbReference>
<dbReference type="InterPro" id="IPR013780">
    <property type="entry name" value="Glyco_hydro_b"/>
</dbReference>
<evidence type="ECO:0000259" key="6">
    <source>
        <dbReference type="Pfam" id="PF17137"/>
    </source>
</evidence>
<dbReference type="STRING" id="1195760.SAMN05444281_1974"/>
<dbReference type="InterPro" id="IPR025887">
    <property type="entry name" value="Glyco_hydro_31_N_dom"/>
</dbReference>
<dbReference type="RefSeq" id="WP_073121036.1">
    <property type="nucleotide sequence ID" value="NZ_BMEN01000004.1"/>
</dbReference>
<dbReference type="Gene3D" id="3.20.20.80">
    <property type="entry name" value="Glycosidases"/>
    <property type="match status" value="1"/>
</dbReference>
<feature type="domain" description="Glycosyl hydrolase family 31 C-terminal" evidence="7">
    <location>
        <begin position="596"/>
        <end position="701"/>
    </location>
</feature>
<dbReference type="InterPro" id="IPR017853">
    <property type="entry name" value="GH"/>
</dbReference>
<dbReference type="SUPFAM" id="SSF51445">
    <property type="entry name" value="(Trans)glycosidases"/>
    <property type="match status" value="1"/>
</dbReference>
<keyword evidence="3" id="KW-0732">Signal</keyword>
<dbReference type="GO" id="GO:0004553">
    <property type="term" value="F:hydrolase activity, hydrolyzing O-glycosyl compounds"/>
    <property type="evidence" value="ECO:0007669"/>
    <property type="project" value="InterPro"/>
</dbReference>
<dbReference type="GO" id="GO:0030246">
    <property type="term" value="F:carbohydrate binding"/>
    <property type="evidence" value="ECO:0007669"/>
    <property type="project" value="InterPro"/>
</dbReference>
<dbReference type="EMBL" id="FQXQ01000004">
    <property type="protein sequence ID" value="SHH79106.1"/>
    <property type="molecule type" value="Genomic_DNA"/>
</dbReference>
<feature type="chain" id="PRO_5012160770" evidence="3">
    <location>
        <begin position="27"/>
        <end position="813"/>
    </location>
</feature>
<dbReference type="SUPFAM" id="SSF51011">
    <property type="entry name" value="Glycosyl hydrolase domain"/>
    <property type="match status" value="1"/>
</dbReference>
<dbReference type="PANTHER" id="PTHR43863:SF2">
    <property type="entry name" value="MALTASE-GLUCOAMYLASE"/>
    <property type="match status" value="1"/>
</dbReference>
<dbReference type="InterPro" id="IPR051816">
    <property type="entry name" value="Glycosyl_Hydrolase_31"/>
</dbReference>
<organism evidence="8 9">
    <name type="scientific">Wenyingzhuangia marina</name>
    <dbReference type="NCBI Taxonomy" id="1195760"/>
    <lineage>
        <taxon>Bacteria</taxon>
        <taxon>Pseudomonadati</taxon>
        <taxon>Bacteroidota</taxon>
        <taxon>Flavobacteriia</taxon>
        <taxon>Flavobacteriales</taxon>
        <taxon>Flavobacteriaceae</taxon>
        <taxon>Wenyingzhuangia</taxon>
    </lineage>
</organism>
<evidence type="ECO:0000313" key="8">
    <source>
        <dbReference type="EMBL" id="SHH79106.1"/>
    </source>
</evidence>
<evidence type="ECO:0000259" key="5">
    <source>
        <dbReference type="Pfam" id="PF13802"/>
    </source>
</evidence>
<dbReference type="Proteomes" id="UP000184109">
    <property type="component" value="Unassembled WGS sequence"/>
</dbReference>
<name>A0A1M5VV29_9FLAO</name>
<gene>
    <name evidence="8" type="ORF">SAMN05444281_1974</name>
</gene>
<comment type="similarity">
    <text evidence="1 2">Belongs to the glycosyl hydrolase 31 family.</text>
</comment>
<dbReference type="Pfam" id="PF21365">
    <property type="entry name" value="Glyco_hydro_31_3rd"/>
    <property type="match status" value="1"/>
</dbReference>
<feature type="signal peptide" evidence="3">
    <location>
        <begin position="1"/>
        <end position="26"/>
    </location>
</feature>
<dbReference type="SUPFAM" id="SSF74650">
    <property type="entry name" value="Galactose mutarotase-like"/>
    <property type="match status" value="1"/>
</dbReference>
<dbReference type="OrthoDB" id="176168at2"/>
<evidence type="ECO:0000256" key="1">
    <source>
        <dbReference type="ARBA" id="ARBA00007806"/>
    </source>
</evidence>
<keyword evidence="2 8" id="KW-0378">Hydrolase</keyword>
<evidence type="ECO:0000313" key="9">
    <source>
        <dbReference type="Proteomes" id="UP000184109"/>
    </source>
</evidence>
<feature type="domain" description="Glycoside hydrolase family 31 N-terminal" evidence="5">
    <location>
        <begin position="45"/>
        <end position="204"/>
    </location>
</feature>
<dbReference type="InterPro" id="IPR033403">
    <property type="entry name" value="DUF5110"/>
</dbReference>
<dbReference type="CDD" id="cd06591">
    <property type="entry name" value="GH31_xylosidase_XylS"/>
    <property type="match status" value="1"/>
</dbReference>
<keyword evidence="9" id="KW-1185">Reference proteome</keyword>
<proteinExistence type="inferred from homology"/>
<protein>
    <submittedName>
        <fullName evidence="8">Alpha-D-xyloside xylohydrolase</fullName>
    </submittedName>
</protein>
<evidence type="ECO:0000259" key="7">
    <source>
        <dbReference type="Pfam" id="PF21365"/>
    </source>
</evidence>
<evidence type="ECO:0000256" key="2">
    <source>
        <dbReference type="RuleBase" id="RU361185"/>
    </source>
</evidence>
<sequence>MKITFFKRISLLLFLIVFSTMSNINAQNFQKTSNGVSVPVNGLNVSIEFYSPETVRVLKSPIGNDFEKKSHSVIKTPESVNVSLSENENQIIISSSKLKVYINRKNGAVSFISPEEKSLLVEKDYGAQFTSIKDVNEDSYVVRQSYVLDKDEEIYGLGQFQDGNMSQRNQKLHLLQEILITAVPVMQSSKGYGVFWDNYSPTDFTDSVFETSFESRIGDCVDYYFMYGGNSDGVVKQIRNLTGQAPMFPYWTYGYWQSKERYKSQQEALDVVKKYRTLGVPIDGLIQDWQYWGDNSHWNGMEFLNPEFPNPKKMIDEVHNLNAHVIFSIWSSFGPKTKPFKELNEKGLLFDFKTWPLTEKNIWPQPKDAKKSGVRVYDAFNPDARDIYWKYLNKGIFSLGNDGWWMDSTEPDHFEREDKDYDEQTYLGSFRKYRNLYPLKTVGGVYDHQRATSDDKRVFILTRSAFAGQQRYGANSWSGDVTANWPHFKNQIAAGLNFSLTGIPYWNTDIGGFFLWNYPETNRNSAYKELYVRWLQYGTFCPMMRSHGTDGPREIYQFGEKGTWAYDAIEKFINLRYRLLPYIYATSWDVTANSSSMIRALVMDFADDKKALDINDEYMFGKSLLVCPVTDPMYVEVKKEDNRFVGGKEDFNTTKSREVYLPANTKWTDFWTGKIYDGGQTIQAEAPIDIMPLYVKSGAILPMGPLVQYATEKINAPIEIRIYPGADGEFVLYDDEKDNYNYEKGKYALVKLTWDDQNKSLTIGKRQGSFAKMKKNQKFNIVLVNSKNGIGDKPSKTFTKTITYKGKEKTIQL</sequence>
<dbReference type="InterPro" id="IPR000322">
    <property type="entry name" value="Glyco_hydro_31_TIM"/>
</dbReference>
<dbReference type="Pfam" id="PF17137">
    <property type="entry name" value="DUF5110"/>
    <property type="match status" value="1"/>
</dbReference>
<dbReference type="InterPro" id="IPR011013">
    <property type="entry name" value="Gal_mutarotase_sf_dom"/>
</dbReference>
<dbReference type="Gene3D" id="2.60.40.1760">
    <property type="entry name" value="glycosyl hydrolase (family 31)"/>
    <property type="match status" value="1"/>
</dbReference>
<dbReference type="GO" id="GO:0005975">
    <property type="term" value="P:carbohydrate metabolic process"/>
    <property type="evidence" value="ECO:0007669"/>
    <property type="project" value="InterPro"/>
</dbReference>
<keyword evidence="2" id="KW-0326">Glycosidase</keyword>
<dbReference type="CDD" id="cd14752">
    <property type="entry name" value="GH31_N"/>
    <property type="match status" value="1"/>
</dbReference>
<feature type="domain" description="DUF5110" evidence="6">
    <location>
        <begin position="717"/>
        <end position="785"/>
    </location>
</feature>
<evidence type="ECO:0000259" key="4">
    <source>
        <dbReference type="Pfam" id="PF01055"/>
    </source>
</evidence>
<feature type="domain" description="Glycoside hydrolase family 31 TIM barrel" evidence="4">
    <location>
        <begin position="246"/>
        <end position="585"/>
    </location>
</feature>
<dbReference type="Gene3D" id="2.60.40.1180">
    <property type="entry name" value="Golgi alpha-mannosidase II"/>
    <property type="match status" value="2"/>
</dbReference>